<dbReference type="EMBL" id="BOQN01000022">
    <property type="protein sequence ID" value="GIM90042.1"/>
    <property type="molecule type" value="Genomic_DNA"/>
</dbReference>
<keyword evidence="2" id="KW-1185">Reference proteome</keyword>
<name>A0A919T7V3_9ACTN</name>
<dbReference type="RefSeq" id="WP_213005988.1">
    <property type="nucleotide sequence ID" value="NZ_BOQN01000022.1"/>
</dbReference>
<proteinExistence type="predicted"/>
<evidence type="ECO:0000313" key="1">
    <source>
        <dbReference type="EMBL" id="GIM90042.1"/>
    </source>
</evidence>
<gene>
    <name evidence="1" type="ORF">Ato02nite_018350</name>
</gene>
<accession>A0A919T7V3</accession>
<reference evidence="1 2" key="1">
    <citation type="submission" date="2021-03" db="EMBL/GenBank/DDBJ databases">
        <title>Whole genome shotgun sequence of Actinoplanes toevensis NBRC 105298.</title>
        <authorList>
            <person name="Komaki H."/>
            <person name="Tamura T."/>
        </authorList>
    </citation>
    <scope>NUCLEOTIDE SEQUENCE [LARGE SCALE GENOMIC DNA]</scope>
    <source>
        <strain evidence="1 2">NBRC 105298</strain>
    </source>
</reference>
<sequence length="57" mass="6774">MNSPWQDTDSGRNFGWRCRQATLNGQQAFVVEYVVCVYCRIGWVDKPYTIEHYQRSI</sequence>
<evidence type="ECO:0000313" key="2">
    <source>
        <dbReference type="Proteomes" id="UP000677082"/>
    </source>
</evidence>
<protein>
    <submittedName>
        <fullName evidence="1">Uncharacterized protein</fullName>
    </submittedName>
</protein>
<organism evidence="1 2">
    <name type="scientific">Paractinoplanes toevensis</name>
    <dbReference type="NCBI Taxonomy" id="571911"/>
    <lineage>
        <taxon>Bacteria</taxon>
        <taxon>Bacillati</taxon>
        <taxon>Actinomycetota</taxon>
        <taxon>Actinomycetes</taxon>
        <taxon>Micromonosporales</taxon>
        <taxon>Micromonosporaceae</taxon>
        <taxon>Paractinoplanes</taxon>
    </lineage>
</organism>
<dbReference type="AlphaFoldDB" id="A0A919T7V3"/>
<dbReference type="Proteomes" id="UP000677082">
    <property type="component" value="Unassembled WGS sequence"/>
</dbReference>
<comment type="caution">
    <text evidence="1">The sequence shown here is derived from an EMBL/GenBank/DDBJ whole genome shotgun (WGS) entry which is preliminary data.</text>
</comment>